<comment type="caution">
    <text evidence="1">The sequence shown here is derived from an EMBL/GenBank/DDBJ whole genome shotgun (WGS) entry which is preliminary data.</text>
</comment>
<dbReference type="EMBL" id="QSIQ01000029">
    <property type="protein sequence ID" value="RHC99978.1"/>
    <property type="molecule type" value="Genomic_DNA"/>
</dbReference>
<proteinExistence type="predicted"/>
<dbReference type="Proteomes" id="UP000266391">
    <property type="component" value="Unassembled WGS sequence"/>
</dbReference>
<dbReference type="AlphaFoldDB" id="A0A396AF99"/>
<name>A0A396AF99_9FIRM</name>
<sequence>MQKKMTNVIKFCLPANIPHVTMTKSIFYKIFMVHLPSIFWKRLIIPDNLRTSFVSMLLITH</sequence>
<reference evidence="1 2" key="1">
    <citation type="submission" date="2018-08" db="EMBL/GenBank/DDBJ databases">
        <title>A genome reference for cultivated species of the human gut microbiota.</title>
        <authorList>
            <person name="Zou Y."/>
            <person name="Xue W."/>
            <person name="Luo G."/>
        </authorList>
    </citation>
    <scope>NUCLEOTIDE SEQUENCE [LARGE SCALE GENOMIC DNA]</scope>
    <source>
        <strain evidence="1 2">AM32-8LB</strain>
    </source>
</reference>
<gene>
    <name evidence="1" type="ORF">DW813_14225</name>
</gene>
<protein>
    <submittedName>
        <fullName evidence="1">Uncharacterized protein</fullName>
    </submittedName>
</protein>
<evidence type="ECO:0000313" key="2">
    <source>
        <dbReference type="Proteomes" id="UP000266391"/>
    </source>
</evidence>
<accession>A0A396AF99</accession>
<organism evidence="1 2">
    <name type="scientific">Roseburia inulinivorans</name>
    <dbReference type="NCBI Taxonomy" id="360807"/>
    <lineage>
        <taxon>Bacteria</taxon>
        <taxon>Bacillati</taxon>
        <taxon>Bacillota</taxon>
        <taxon>Clostridia</taxon>
        <taxon>Lachnospirales</taxon>
        <taxon>Lachnospiraceae</taxon>
        <taxon>Roseburia</taxon>
    </lineage>
</organism>
<evidence type="ECO:0000313" key="1">
    <source>
        <dbReference type="EMBL" id="RHC99978.1"/>
    </source>
</evidence>